<sequence length="441" mass="47603">MSEQGGTQDPSDQLRKDENTRQSGGMWRKAITRRDVLKLAGIGGAGLLLGSLGTGGILQAGSAPVKREAQDLAGSGVVDFYGAHQAGIATPPQDFVCFAAFDLTVDAVAQVRKLFQQWTEAAAVMTSGGMIGSSNDNPNLPPSDTGEAAELVPSGLTITFGVGPSLFDARYGLSAKKPDTFADLPAFSGDELRPEWTGGDIGIQVCANDLQVAFHAIRNLARIARGKAVLRWTQEGFQRSSHSDKAGATPRNLMGFKDGTVNPNVHDPKTMDEVVWAQADDGVPWMAGGSYMVVRRVRIRVEVWDRSTLQDQEATFGRHRRSGAPLGSRDEFDQVDLNAKDENGNPLIPMNAHVRLARGDNSVHLLRRSYSYSSGLDRTTGQLDAGLLFISYQRDIAKQFIPVQKRLASDKLNEYIVHNGSAVFACFPGVREGGYIGDTLL</sequence>
<evidence type="ECO:0000256" key="6">
    <source>
        <dbReference type="ARBA" id="ARBA00023002"/>
    </source>
</evidence>
<feature type="domain" description="Dyp-type peroxidase C-terminal" evidence="17">
    <location>
        <begin position="249"/>
        <end position="430"/>
    </location>
</feature>
<evidence type="ECO:0000256" key="12">
    <source>
        <dbReference type="ARBA" id="ARBA00048856"/>
    </source>
</evidence>
<feature type="transmembrane region" description="Helical" evidence="15">
    <location>
        <begin position="36"/>
        <end position="58"/>
    </location>
</feature>
<keyword evidence="7 13" id="KW-0408">Iron</keyword>
<comment type="catalytic activity">
    <reaction evidence="12">
        <text>heme b + 2 H(+) = protoporphyrin IX + Fe(2+)</text>
        <dbReference type="Rhea" id="RHEA:22584"/>
        <dbReference type="ChEBI" id="CHEBI:15378"/>
        <dbReference type="ChEBI" id="CHEBI:29033"/>
        <dbReference type="ChEBI" id="CHEBI:57306"/>
        <dbReference type="ChEBI" id="CHEBI:60344"/>
        <dbReference type="EC" id="4.98.1.1"/>
    </reaction>
    <physiologicalReaction direction="left-to-right" evidence="12">
        <dbReference type="Rhea" id="RHEA:22585"/>
    </physiologicalReaction>
</comment>
<evidence type="ECO:0000256" key="11">
    <source>
        <dbReference type="ARBA" id="ARBA00033775"/>
    </source>
</evidence>
<keyword evidence="15" id="KW-1133">Transmembrane helix</keyword>
<evidence type="ECO:0000256" key="10">
    <source>
        <dbReference type="ARBA" id="ARBA00033771"/>
    </source>
</evidence>
<dbReference type="RefSeq" id="WP_183603944.1">
    <property type="nucleotide sequence ID" value="NZ_JACHXK010000023.1"/>
</dbReference>
<dbReference type="EMBL" id="JACHXK010000023">
    <property type="protein sequence ID" value="MBB3113875.1"/>
    <property type="molecule type" value="Genomic_DNA"/>
</dbReference>
<comment type="function">
    <text evidence="13">Involved in the recovery of exogenous heme iron. Extracts iron from heme while preserving the protoporphyrin ring intact.</text>
</comment>
<evidence type="ECO:0000256" key="1">
    <source>
        <dbReference type="ARBA" id="ARBA00004196"/>
    </source>
</evidence>
<comment type="caution">
    <text evidence="18">The sequence shown here is derived from an EMBL/GenBank/DDBJ whole genome shotgun (WGS) entry which is preliminary data.</text>
</comment>
<organism evidence="18 19">
    <name type="scientific">Paenibacillus phyllosphaerae</name>
    <dbReference type="NCBI Taxonomy" id="274593"/>
    <lineage>
        <taxon>Bacteria</taxon>
        <taxon>Bacillati</taxon>
        <taxon>Bacillota</taxon>
        <taxon>Bacilli</taxon>
        <taxon>Bacillales</taxon>
        <taxon>Paenibacillaceae</taxon>
        <taxon>Paenibacillus</taxon>
    </lineage>
</organism>
<evidence type="ECO:0000256" key="3">
    <source>
        <dbReference type="ARBA" id="ARBA00022617"/>
    </source>
</evidence>
<evidence type="ECO:0000256" key="13">
    <source>
        <dbReference type="RuleBase" id="RU365017"/>
    </source>
</evidence>
<dbReference type="GO" id="GO:0033212">
    <property type="term" value="P:iron import into cell"/>
    <property type="evidence" value="ECO:0007669"/>
    <property type="project" value="InterPro"/>
</dbReference>
<evidence type="ECO:0000256" key="8">
    <source>
        <dbReference type="ARBA" id="ARBA00023239"/>
    </source>
</evidence>
<evidence type="ECO:0000256" key="2">
    <source>
        <dbReference type="ARBA" id="ARBA00022559"/>
    </source>
</evidence>
<feature type="region of interest" description="Disordered" evidence="14">
    <location>
        <begin position="1"/>
        <end position="27"/>
    </location>
</feature>
<evidence type="ECO:0000256" key="14">
    <source>
        <dbReference type="SAM" id="MobiDB-lite"/>
    </source>
</evidence>
<keyword evidence="5" id="KW-0732">Signal</keyword>
<comment type="subcellular location">
    <subcellularLocation>
        <location evidence="1">Cell envelope</location>
    </subcellularLocation>
</comment>
<dbReference type="InterPro" id="IPR006311">
    <property type="entry name" value="TAT_signal"/>
</dbReference>
<dbReference type="InterPro" id="IPR019546">
    <property type="entry name" value="TAT_signal_bac_arc"/>
</dbReference>
<proteinExistence type="inferred from homology"/>
<dbReference type="GO" id="GO:0005829">
    <property type="term" value="C:cytosol"/>
    <property type="evidence" value="ECO:0007669"/>
    <property type="project" value="TreeGrafter"/>
</dbReference>
<feature type="compositionally biased region" description="Polar residues" evidence="14">
    <location>
        <begin position="1"/>
        <end position="11"/>
    </location>
</feature>
<keyword evidence="8" id="KW-0456">Lyase</keyword>
<keyword evidence="6 13" id="KW-0560">Oxidoreductase</keyword>
<dbReference type="GO" id="GO:0004325">
    <property type="term" value="F:ferrochelatase activity"/>
    <property type="evidence" value="ECO:0007669"/>
    <property type="project" value="UniProtKB-EC"/>
</dbReference>
<dbReference type="Pfam" id="PF04261">
    <property type="entry name" value="Dyp_perox_N"/>
    <property type="match status" value="1"/>
</dbReference>
<evidence type="ECO:0000256" key="4">
    <source>
        <dbReference type="ARBA" id="ARBA00022723"/>
    </source>
</evidence>
<dbReference type="InterPro" id="IPR006314">
    <property type="entry name" value="Dyp_peroxidase"/>
</dbReference>
<dbReference type="NCBIfam" id="TIGR01412">
    <property type="entry name" value="tat_substr_1"/>
    <property type="match status" value="1"/>
</dbReference>
<dbReference type="PROSITE" id="PS51404">
    <property type="entry name" value="DYP_PEROXIDASE"/>
    <property type="match status" value="1"/>
</dbReference>
<reference evidence="18 19" key="1">
    <citation type="submission" date="2020-08" db="EMBL/GenBank/DDBJ databases">
        <title>Genomic Encyclopedia of Type Strains, Phase III (KMG-III): the genomes of soil and plant-associated and newly described type strains.</title>
        <authorList>
            <person name="Whitman W."/>
        </authorList>
    </citation>
    <scope>NUCLEOTIDE SEQUENCE [LARGE SCALE GENOMIC DNA]</scope>
    <source>
        <strain evidence="18 19">CECT 5862</strain>
    </source>
</reference>
<evidence type="ECO:0000256" key="15">
    <source>
        <dbReference type="SAM" id="Phobius"/>
    </source>
</evidence>
<dbReference type="PANTHER" id="PTHR30521:SF4">
    <property type="entry name" value="DEFERROCHELATASE"/>
    <property type="match status" value="1"/>
</dbReference>
<evidence type="ECO:0000256" key="7">
    <source>
        <dbReference type="ARBA" id="ARBA00023004"/>
    </source>
</evidence>
<accession>A0A7W5FQV7</accession>
<dbReference type="GO" id="GO:0046872">
    <property type="term" value="F:metal ion binding"/>
    <property type="evidence" value="ECO:0007669"/>
    <property type="project" value="UniProtKB-KW"/>
</dbReference>
<keyword evidence="4 13" id="KW-0479">Metal-binding</keyword>
<dbReference type="GO" id="GO:0030313">
    <property type="term" value="C:cell envelope"/>
    <property type="evidence" value="ECO:0007669"/>
    <property type="project" value="UniProtKB-SubCell"/>
</dbReference>
<comment type="similarity">
    <text evidence="9 13">Belongs to the DyP-type peroxidase family.</text>
</comment>
<protein>
    <recommendedName>
        <fullName evidence="10 13">Deferrochelatase</fullName>
        <ecNumber evidence="13">1.11.1.-</ecNumber>
    </recommendedName>
    <alternativeName>
        <fullName evidence="11 13">Peroxidase EfeB</fullName>
    </alternativeName>
</protein>
<keyword evidence="2 13" id="KW-0575">Peroxidase</keyword>
<dbReference type="NCBIfam" id="TIGR01413">
    <property type="entry name" value="Dyp_perox_fam"/>
    <property type="match status" value="1"/>
</dbReference>
<dbReference type="NCBIfam" id="TIGR01409">
    <property type="entry name" value="TAT_signal_seq"/>
    <property type="match status" value="1"/>
</dbReference>
<gene>
    <name evidence="18" type="ORF">FHS18_005990</name>
</gene>
<keyword evidence="15" id="KW-0472">Membrane</keyword>
<dbReference type="GO" id="GO:0004601">
    <property type="term" value="F:peroxidase activity"/>
    <property type="evidence" value="ECO:0007669"/>
    <property type="project" value="UniProtKB-KW"/>
</dbReference>
<keyword evidence="3 13" id="KW-0349">Heme</keyword>
<feature type="domain" description="Dyp-type peroxidase N-terminal" evidence="16">
    <location>
        <begin position="85"/>
        <end position="238"/>
    </location>
</feature>
<dbReference type="InterPro" id="IPR048328">
    <property type="entry name" value="Dyp_perox_C"/>
</dbReference>
<keyword evidence="15" id="KW-0812">Transmembrane</keyword>
<keyword evidence="19" id="KW-1185">Reference proteome</keyword>
<name>A0A7W5FQV7_9BACL</name>
<evidence type="ECO:0000259" key="16">
    <source>
        <dbReference type="Pfam" id="PF04261"/>
    </source>
</evidence>
<dbReference type="GO" id="GO:0020037">
    <property type="term" value="F:heme binding"/>
    <property type="evidence" value="ECO:0007669"/>
    <property type="project" value="InterPro"/>
</dbReference>
<comment type="cofactor">
    <cofactor evidence="13">
        <name>heme b</name>
        <dbReference type="ChEBI" id="CHEBI:60344"/>
    </cofactor>
    <text evidence="13">Binds 1 heme b (iron(II)-protoporphyrin IX) group non-covalently per subunit.</text>
</comment>
<dbReference type="InterPro" id="IPR011008">
    <property type="entry name" value="Dimeric_a/b-barrel"/>
</dbReference>
<evidence type="ECO:0000313" key="18">
    <source>
        <dbReference type="EMBL" id="MBB3113875.1"/>
    </source>
</evidence>
<dbReference type="EC" id="1.11.1.-" evidence="13"/>
<evidence type="ECO:0000256" key="5">
    <source>
        <dbReference type="ARBA" id="ARBA00022729"/>
    </source>
</evidence>
<dbReference type="Pfam" id="PF20628">
    <property type="entry name" value="Dyp_perox_C"/>
    <property type="match status" value="1"/>
</dbReference>
<evidence type="ECO:0000259" key="17">
    <source>
        <dbReference type="Pfam" id="PF20628"/>
    </source>
</evidence>
<dbReference type="PANTHER" id="PTHR30521">
    <property type="entry name" value="DEFERROCHELATASE/PEROXIDASE"/>
    <property type="match status" value="1"/>
</dbReference>
<dbReference type="InterPro" id="IPR006313">
    <property type="entry name" value="EfeB/EfeN"/>
</dbReference>
<dbReference type="InterPro" id="IPR048327">
    <property type="entry name" value="Dyp_perox_N"/>
</dbReference>
<dbReference type="Proteomes" id="UP000570361">
    <property type="component" value="Unassembled WGS sequence"/>
</dbReference>
<evidence type="ECO:0000256" key="9">
    <source>
        <dbReference type="ARBA" id="ARBA00025737"/>
    </source>
</evidence>
<dbReference type="SUPFAM" id="SSF54909">
    <property type="entry name" value="Dimeric alpha+beta barrel"/>
    <property type="match status" value="1"/>
</dbReference>
<evidence type="ECO:0000313" key="19">
    <source>
        <dbReference type="Proteomes" id="UP000570361"/>
    </source>
</evidence>
<dbReference type="PROSITE" id="PS51318">
    <property type="entry name" value="TAT"/>
    <property type="match status" value="1"/>
</dbReference>
<dbReference type="AlphaFoldDB" id="A0A7W5FQV7"/>